<organism evidence="1 2">
    <name type="scientific">Dinghuibacter silviterrae</name>
    <dbReference type="NCBI Taxonomy" id="1539049"/>
    <lineage>
        <taxon>Bacteria</taxon>
        <taxon>Pseudomonadati</taxon>
        <taxon>Bacteroidota</taxon>
        <taxon>Chitinophagia</taxon>
        <taxon>Chitinophagales</taxon>
        <taxon>Chitinophagaceae</taxon>
        <taxon>Dinghuibacter</taxon>
    </lineage>
</organism>
<sequence length="44" mass="5332">MGLFLCFHLWKILRILREKALLVWLIVKLAVRKVFYNKTFTPPD</sequence>
<protein>
    <submittedName>
        <fullName evidence="1">Uncharacterized protein</fullName>
    </submittedName>
</protein>
<reference evidence="1 2" key="1">
    <citation type="submission" date="2019-03" db="EMBL/GenBank/DDBJ databases">
        <title>Genomic Encyclopedia of Type Strains, Phase IV (KMG-IV): sequencing the most valuable type-strain genomes for metagenomic binning, comparative biology and taxonomic classification.</title>
        <authorList>
            <person name="Goeker M."/>
        </authorList>
    </citation>
    <scope>NUCLEOTIDE SEQUENCE [LARGE SCALE GENOMIC DNA]</scope>
    <source>
        <strain evidence="1 2">DSM 100059</strain>
    </source>
</reference>
<evidence type="ECO:0000313" key="1">
    <source>
        <dbReference type="EMBL" id="TDW99468.1"/>
    </source>
</evidence>
<accession>A0A4R8DNS7</accession>
<keyword evidence="2" id="KW-1185">Reference proteome</keyword>
<dbReference type="Proteomes" id="UP000294498">
    <property type="component" value="Unassembled WGS sequence"/>
</dbReference>
<name>A0A4R8DNS7_9BACT</name>
<dbReference type="EMBL" id="SODV01000001">
    <property type="protein sequence ID" value="TDW99468.1"/>
    <property type="molecule type" value="Genomic_DNA"/>
</dbReference>
<comment type="caution">
    <text evidence="1">The sequence shown here is derived from an EMBL/GenBank/DDBJ whole genome shotgun (WGS) entry which is preliminary data.</text>
</comment>
<gene>
    <name evidence="1" type="ORF">EDB95_0478</name>
</gene>
<dbReference type="AlphaFoldDB" id="A0A4R8DNS7"/>
<proteinExistence type="predicted"/>
<evidence type="ECO:0000313" key="2">
    <source>
        <dbReference type="Proteomes" id="UP000294498"/>
    </source>
</evidence>